<protein>
    <recommendedName>
        <fullName evidence="3">Protein kinase domain-containing protein</fullName>
    </recommendedName>
</protein>
<dbReference type="EMBL" id="LNRQ01000005">
    <property type="protein sequence ID" value="KZM96312.1"/>
    <property type="molecule type" value="Genomic_DNA"/>
</dbReference>
<feature type="compositionally biased region" description="Low complexity" evidence="1">
    <location>
        <begin position="246"/>
        <end position="256"/>
    </location>
</feature>
<sequence>MVDQLHRIFTLCGSPSEDYWSLLNLPPADIYNPQTRLRRRVAEYFSGLSAPALALIETLLSLEPSARRSARHALNSDFFWSEPLPCKPEELPKYPPSKEQHAIARYEEARRQAAGGSEGDTYDFKGKGTMDNQFVSALNINAALYRSMLASFRRRTQDNPEAGSPSPIELPRPEEISGTSHSGAWAQNNNYASAQIVSNARQHPAYDRVPRQNDSRHQQSTAFYANEEVRNSYRDPVRPGYEYGASSSSSRIYYSRPLPPPVRRPDEIPRPHPTLASNAEEMPSRRLPAPAGRPDPRIPRPPRAPVRRT</sequence>
<dbReference type="Gene3D" id="1.10.510.10">
    <property type="entry name" value="Transferase(Phosphotransferase) domain 1"/>
    <property type="match status" value="1"/>
</dbReference>
<evidence type="ECO:0008006" key="3">
    <source>
        <dbReference type="Google" id="ProtNLM"/>
    </source>
</evidence>
<name>A0A162A511_DAUCS</name>
<accession>A0A162A511</accession>
<feature type="compositionally biased region" description="Pro residues" evidence="1">
    <location>
        <begin position="299"/>
        <end position="309"/>
    </location>
</feature>
<dbReference type="AlphaFoldDB" id="A0A162A511"/>
<feature type="compositionally biased region" description="Basic and acidic residues" evidence="1">
    <location>
        <begin position="207"/>
        <end position="217"/>
    </location>
</feature>
<reference evidence="2" key="1">
    <citation type="journal article" date="2016" name="Nat. Genet.">
        <title>A high-quality carrot genome assembly provides new insights into carotenoid accumulation and asterid genome evolution.</title>
        <authorList>
            <person name="Iorizzo M."/>
            <person name="Ellison S."/>
            <person name="Senalik D."/>
            <person name="Zeng P."/>
            <person name="Satapoomin P."/>
            <person name="Huang J."/>
            <person name="Bowman M."/>
            <person name="Iovene M."/>
            <person name="Sanseverino W."/>
            <person name="Cavagnaro P."/>
            <person name="Yildiz M."/>
            <person name="Macko-Podgorni A."/>
            <person name="Moranska E."/>
            <person name="Grzebelus E."/>
            <person name="Grzebelus D."/>
            <person name="Ashrafi H."/>
            <person name="Zheng Z."/>
            <person name="Cheng S."/>
            <person name="Spooner D."/>
            <person name="Van Deynze A."/>
            <person name="Simon P."/>
        </authorList>
    </citation>
    <scope>NUCLEOTIDE SEQUENCE [LARGE SCALE GENOMIC DNA]</scope>
    <source>
        <tissue evidence="2">Leaf</tissue>
    </source>
</reference>
<organism evidence="2">
    <name type="scientific">Daucus carota subsp. sativus</name>
    <name type="common">Carrot</name>
    <dbReference type="NCBI Taxonomy" id="79200"/>
    <lineage>
        <taxon>Eukaryota</taxon>
        <taxon>Viridiplantae</taxon>
        <taxon>Streptophyta</taxon>
        <taxon>Embryophyta</taxon>
        <taxon>Tracheophyta</taxon>
        <taxon>Spermatophyta</taxon>
        <taxon>Magnoliopsida</taxon>
        <taxon>eudicotyledons</taxon>
        <taxon>Gunneridae</taxon>
        <taxon>Pentapetalae</taxon>
        <taxon>asterids</taxon>
        <taxon>campanulids</taxon>
        <taxon>Apiales</taxon>
        <taxon>Apiaceae</taxon>
        <taxon>Apioideae</taxon>
        <taxon>Scandiceae</taxon>
        <taxon>Daucinae</taxon>
        <taxon>Daucus</taxon>
        <taxon>Daucus sect. Daucus</taxon>
    </lineage>
</organism>
<evidence type="ECO:0000313" key="2">
    <source>
        <dbReference type="EMBL" id="KZM96312.1"/>
    </source>
</evidence>
<proteinExistence type="predicted"/>
<evidence type="ECO:0000256" key="1">
    <source>
        <dbReference type="SAM" id="MobiDB-lite"/>
    </source>
</evidence>
<dbReference type="STRING" id="79200.A0A162A511"/>
<dbReference type="Gramene" id="KZM96312">
    <property type="protein sequence ID" value="KZM96312"/>
    <property type="gene ID" value="DCAR_019554"/>
</dbReference>
<feature type="region of interest" description="Disordered" evidence="1">
    <location>
        <begin position="207"/>
        <end position="309"/>
    </location>
</feature>
<gene>
    <name evidence="2" type="ORF">DCAR_019554</name>
</gene>
<comment type="caution">
    <text evidence="2">The sequence shown here is derived from an EMBL/GenBank/DDBJ whole genome shotgun (WGS) entry which is preliminary data.</text>
</comment>
<dbReference type="SUPFAM" id="SSF56112">
    <property type="entry name" value="Protein kinase-like (PK-like)"/>
    <property type="match status" value="1"/>
</dbReference>
<dbReference type="InterPro" id="IPR011009">
    <property type="entry name" value="Kinase-like_dom_sf"/>
</dbReference>
<feature type="compositionally biased region" description="Basic and acidic residues" evidence="1">
    <location>
        <begin position="227"/>
        <end position="237"/>
    </location>
</feature>
<feature type="region of interest" description="Disordered" evidence="1">
    <location>
        <begin position="155"/>
        <end position="185"/>
    </location>
</feature>